<evidence type="ECO:0000259" key="7">
    <source>
        <dbReference type="Pfam" id="PF00082"/>
    </source>
</evidence>
<dbReference type="Gene3D" id="3.40.50.200">
    <property type="entry name" value="Peptidase S8/S53 domain"/>
    <property type="match status" value="1"/>
</dbReference>
<dbReference type="EMBL" id="JAGINW010000001">
    <property type="protein sequence ID" value="MBP2328413.1"/>
    <property type="molecule type" value="Genomic_DNA"/>
</dbReference>
<dbReference type="InterPro" id="IPR023828">
    <property type="entry name" value="Peptidase_S8_Ser-AS"/>
</dbReference>
<dbReference type="InterPro" id="IPR015500">
    <property type="entry name" value="Peptidase_S8_subtilisin-rel"/>
</dbReference>
<protein>
    <submittedName>
        <fullName evidence="8">Subtilisin family serine protease</fullName>
    </submittedName>
</protein>
<dbReference type="Proteomes" id="UP001519332">
    <property type="component" value="Unassembled WGS sequence"/>
</dbReference>
<dbReference type="PRINTS" id="PR00723">
    <property type="entry name" value="SUBTILISIN"/>
</dbReference>
<organism evidence="8 9">
    <name type="scientific">Kibdelosporangium banguiense</name>
    <dbReference type="NCBI Taxonomy" id="1365924"/>
    <lineage>
        <taxon>Bacteria</taxon>
        <taxon>Bacillati</taxon>
        <taxon>Actinomycetota</taxon>
        <taxon>Actinomycetes</taxon>
        <taxon>Pseudonocardiales</taxon>
        <taxon>Pseudonocardiaceae</taxon>
        <taxon>Kibdelosporangium</taxon>
    </lineage>
</organism>
<dbReference type="InterPro" id="IPR013783">
    <property type="entry name" value="Ig-like_fold"/>
</dbReference>
<dbReference type="SUPFAM" id="SSF52743">
    <property type="entry name" value="Subtilisin-like"/>
    <property type="match status" value="1"/>
</dbReference>
<name>A0ABS4TVH7_9PSEU</name>
<evidence type="ECO:0000256" key="3">
    <source>
        <dbReference type="ARBA" id="ARBA00022801"/>
    </source>
</evidence>
<dbReference type="Gene3D" id="2.60.40.10">
    <property type="entry name" value="Immunoglobulins"/>
    <property type="match status" value="1"/>
</dbReference>
<accession>A0ABS4TVH7</accession>
<sequence>MSRKRSALGVITGLVAWGLAVPVGVTVAAPAETVPTSTITLLTGDKVVLGGPRGARVLPARGRERIGFRQSKDVYGDIHVVPDDAVPLLQANRIDPRLFNVTKLVAGGYDDTQRTDIPLIVSGPDIAATKVLDLPSIHGTAVRMDKAIGLSQLPPDSKIWLDGPVRAALDKSIPQVGAPEAWRSGHTGTGTTVAVLDTGIDASHPDLAGAVLKAENFSTATTGPDDYFGHGTHVASIITGDHPKYPGVAPDTKLLNGKVVDDAGFGTESQVIAGMQWATAQGADVVNMSLSFFSPSDGTDPLSQAVDRLTAETGTLFVIAAGNNPIQPPAPPGAADSALTVGAVDHNDQLAEFSTRGPRFGDDAIKPDMTAPGVGIAAAKTRHGTTGEPVDDTHVRKSGTSMATPHVAGAAAILAGQHPDWGPERIKATLMGSAKPHPTLSVFEQGAGRLDVARAVSQTLQAVPASISAGVARWPHHDDVPITKTLTYHNSGTVPITASPTIEIRDPAGNPAPAGMFTFSPSTVTIPAGGQAQVTVTIDTRITAPDGLYSGVVLTGDIRTPIAVNRELESYDVTVRFIGLDGNPTPDYSYTFTDLDRAKSVAKHNASGTVVARLAKGVHYFHAAVRTPAGTALASEPEYVVARDSSFTVDTRTARPAGFTVDNPGARPGVMTIRTDRGMPSGQAISDEYTIKYHGALSVLPSRTSAPPGQFTYIAESRMAEPDGKSGFTTTTYLYNLRQTTDRRVPAEPMHRVHDSQLVKVRSEHATTAPGKYGDRESVVVKQLPYTLNEFYTPGVPWEGNFTQLDSARRDTHAFRATPRVFTEDTSEKWNFGVFGPALPTEGRSRSFRIDNLLVVNVGLATDQSPNRYGTAGDLFGTADGTGSTTLYLDGKPLSTTPYGGFVAFNVPPGLRTYSVHSESRNPLSLSGTVTADWTFTSDTTPASVPKPLPLLTVRFTPALNAYNQAPRAIPTVVPITVEHNADATAGKPAVQVSHDNGTTWKPVPVLTVNGKRFTILTHPAGAKSVSLKASARDADGNSVDQTILNAFHLR</sequence>
<evidence type="ECO:0000256" key="5">
    <source>
        <dbReference type="PROSITE-ProRule" id="PRU01240"/>
    </source>
</evidence>
<gene>
    <name evidence="8" type="ORF">JOF56_008798</name>
</gene>
<comment type="similarity">
    <text evidence="1 5 6">Belongs to the peptidase S8 family.</text>
</comment>
<dbReference type="Pfam" id="PF00082">
    <property type="entry name" value="Peptidase_S8"/>
    <property type="match status" value="1"/>
</dbReference>
<dbReference type="PROSITE" id="PS51892">
    <property type="entry name" value="SUBTILASE"/>
    <property type="match status" value="1"/>
</dbReference>
<dbReference type="PROSITE" id="PS00137">
    <property type="entry name" value="SUBTILASE_HIS"/>
    <property type="match status" value="1"/>
</dbReference>
<dbReference type="PANTHER" id="PTHR43806">
    <property type="entry name" value="PEPTIDASE S8"/>
    <property type="match status" value="1"/>
</dbReference>
<evidence type="ECO:0000256" key="4">
    <source>
        <dbReference type="ARBA" id="ARBA00022825"/>
    </source>
</evidence>
<keyword evidence="3 5" id="KW-0378">Hydrolase</keyword>
<feature type="active site" description="Charge relay system" evidence="5">
    <location>
        <position position="197"/>
    </location>
</feature>
<reference evidence="8 9" key="1">
    <citation type="submission" date="2021-03" db="EMBL/GenBank/DDBJ databases">
        <title>Sequencing the genomes of 1000 actinobacteria strains.</title>
        <authorList>
            <person name="Klenk H.-P."/>
        </authorList>
    </citation>
    <scope>NUCLEOTIDE SEQUENCE [LARGE SCALE GENOMIC DNA]</scope>
    <source>
        <strain evidence="8 9">DSM 46670</strain>
    </source>
</reference>
<evidence type="ECO:0000256" key="1">
    <source>
        <dbReference type="ARBA" id="ARBA00011073"/>
    </source>
</evidence>
<dbReference type="InterPro" id="IPR022398">
    <property type="entry name" value="Peptidase_S8_His-AS"/>
</dbReference>
<keyword evidence="2 5" id="KW-0645">Protease</keyword>
<evidence type="ECO:0000256" key="2">
    <source>
        <dbReference type="ARBA" id="ARBA00022670"/>
    </source>
</evidence>
<dbReference type="PANTHER" id="PTHR43806:SF11">
    <property type="entry name" value="CEREVISIN-RELATED"/>
    <property type="match status" value="1"/>
</dbReference>
<keyword evidence="9" id="KW-1185">Reference proteome</keyword>
<keyword evidence="4 5" id="KW-0720">Serine protease</keyword>
<comment type="caution">
    <text evidence="8">The sequence shown here is derived from an EMBL/GenBank/DDBJ whole genome shotgun (WGS) entry which is preliminary data.</text>
</comment>
<dbReference type="RefSeq" id="WP_209645412.1">
    <property type="nucleotide sequence ID" value="NZ_JAGINW010000001.1"/>
</dbReference>
<dbReference type="GO" id="GO:0008233">
    <property type="term" value="F:peptidase activity"/>
    <property type="evidence" value="ECO:0007669"/>
    <property type="project" value="UniProtKB-KW"/>
</dbReference>
<feature type="domain" description="Peptidase S8/S53" evidence="7">
    <location>
        <begin position="188"/>
        <end position="448"/>
    </location>
</feature>
<evidence type="ECO:0000256" key="6">
    <source>
        <dbReference type="RuleBase" id="RU003355"/>
    </source>
</evidence>
<dbReference type="PROSITE" id="PS00136">
    <property type="entry name" value="SUBTILASE_ASP"/>
    <property type="match status" value="1"/>
</dbReference>
<dbReference type="InterPro" id="IPR023827">
    <property type="entry name" value="Peptidase_S8_Asp-AS"/>
</dbReference>
<proteinExistence type="inferred from homology"/>
<dbReference type="InterPro" id="IPR000209">
    <property type="entry name" value="Peptidase_S8/S53_dom"/>
</dbReference>
<evidence type="ECO:0000313" key="8">
    <source>
        <dbReference type="EMBL" id="MBP2328413.1"/>
    </source>
</evidence>
<dbReference type="InterPro" id="IPR050131">
    <property type="entry name" value="Peptidase_S8_subtilisin-like"/>
</dbReference>
<evidence type="ECO:0000313" key="9">
    <source>
        <dbReference type="Proteomes" id="UP001519332"/>
    </source>
</evidence>
<dbReference type="PROSITE" id="PS00138">
    <property type="entry name" value="SUBTILASE_SER"/>
    <property type="match status" value="1"/>
</dbReference>
<feature type="active site" description="Charge relay system" evidence="5">
    <location>
        <position position="230"/>
    </location>
</feature>
<dbReference type="InterPro" id="IPR036852">
    <property type="entry name" value="Peptidase_S8/S53_dom_sf"/>
</dbReference>
<feature type="active site" description="Charge relay system" evidence="5">
    <location>
        <position position="401"/>
    </location>
</feature>
<dbReference type="GO" id="GO:0006508">
    <property type="term" value="P:proteolysis"/>
    <property type="evidence" value="ECO:0007669"/>
    <property type="project" value="UniProtKB-KW"/>
</dbReference>